<dbReference type="Pfam" id="PF19539">
    <property type="entry name" value="DUF6063"/>
    <property type="match status" value="1"/>
</dbReference>
<accession>A0A410QDA0</accession>
<dbReference type="OrthoDB" id="1888255at2"/>
<protein>
    <submittedName>
        <fullName evidence="1">Non-ribosomal peptide synthetase module</fullName>
    </submittedName>
</protein>
<evidence type="ECO:0000313" key="1">
    <source>
        <dbReference type="EMBL" id="QAT61844.1"/>
    </source>
</evidence>
<dbReference type="EMBL" id="CP035282">
    <property type="protein sequence ID" value="QAT61844.1"/>
    <property type="molecule type" value="Genomic_DNA"/>
</dbReference>
<keyword evidence="2" id="KW-1185">Reference proteome</keyword>
<dbReference type="KEGG" id="spoa:EQM13_09685"/>
<proteinExistence type="predicted"/>
<dbReference type="InterPro" id="IPR045707">
    <property type="entry name" value="DUF6063"/>
</dbReference>
<sequence>MEYRDVEVLNAFKIYSYLAANGFCEKDEMRLYITDDKVRDLVNQFSSVVGCTVIPAGEYVYLVPTEPLSPFHVSNEEIKKEYLPSRAVNLDIYLMYVAIIVLFGEFYDSYQSTEATRNFLPMKEWLSSLNNHISSIKEIDKDELKKIEKDSEYNWVGIVEKWEAMDDLRENVKVQDARTVSRLSFLNTVKRFLENQGLITDIGNDEIELTEKAKTIVQKYYMEYEFNRGILDFMYQAEREGKERKNAVHIENKVH</sequence>
<dbReference type="AlphaFoldDB" id="A0A410QDA0"/>
<dbReference type="Proteomes" id="UP000287969">
    <property type="component" value="Chromosome"/>
</dbReference>
<dbReference type="RefSeq" id="WP_128752529.1">
    <property type="nucleotide sequence ID" value="NZ_CP035282.1"/>
</dbReference>
<evidence type="ECO:0000313" key="2">
    <source>
        <dbReference type="Proteomes" id="UP000287969"/>
    </source>
</evidence>
<name>A0A410QDA0_9FIRM</name>
<organism evidence="1 2">
    <name type="scientific">Acidilutibacter cellobiosedens</name>
    <dbReference type="NCBI Taxonomy" id="2507161"/>
    <lineage>
        <taxon>Bacteria</taxon>
        <taxon>Bacillati</taxon>
        <taxon>Bacillota</taxon>
        <taxon>Tissierellia</taxon>
        <taxon>Tissierellales</taxon>
        <taxon>Acidilutibacteraceae</taxon>
        <taxon>Acidilutibacter</taxon>
    </lineage>
</organism>
<gene>
    <name evidence="1" type="ORF">EQM13_09685</name>
</gene>
<reference evidence="2" key="1">
    <citation type="submission" date="2019-01" db="EMBL/GenBank/DDBJ databases">
        <title>Draft genomes of a novel of Sporanaerobacter strains.</title>
        <authorList>
            <person name="Ma S."/>
        </authorList>
    </citation>
    <scope>NUCLEOTIDE SEQUENCE [LARGE SCALE GENOMIC DNA]</scope>
    <source>
        <strain evidence="2">NJN-17</strain>
    </source>
</reference>